<comment type="similarity">
    <text evidence="3">Belongs to the acetyltransferase family. RimJ subfamily.</text>
</comment>
<dbReference type="GO" id="GO:0008999">
    <property type="term" value="F:protein-N-terminal-alanine acetyltransferase activity"/>
    <property type="evidence" value="ECO:0007669"/>
    <property type="project" value="TreeGrafter"/>
</dbReference>
<dbReference type="InterPro" id="IPR051531">
    <property type="entry name" value="N-acetyltransferase"/>
</dbReference>
<dbReference type="SUPFAM" id="SSF55729">
    <property type="entry name" value="Acyl-CoA N-acyltransferases (Nat)"/>
    <property type="match status" value="1"/>
</dbReference>
<dbReference type="CDD" id="cd04301">
    <property type="entry name" value="NAT_SF"/>
    <property type="match status" value="1"/>
</dbReference>
<sequence length="172" mass="19550">MTGRHDDPGGVRLVPWSEGDFWLLRRINSPRMTEYLGGPETEEELVARHRRYLEVGEGQMCRITLADTGESAGSIGYWAHEWEGDMVWETGWQVLPEFQGRGLAARAARTVVDMVRNTGTHRYLHALPRVDNAASNAVCRKAGFTLLGEMSVEYPKGQWSMSNNWRLDLERT</sequence>
<keyword evidence="6" id="KW-1185">Reference proteome</keyword>
<evidence type="ECO:0000313" key="6">
    <source>
        <dbReference type="Proteomes" id="UP000603227"/>
    </source>
</evidence>
<evidence type="ECO:0000256" key="1">
    <source>
        <dbReference type="ARBA" id="ARBA00022679"/>
    </source>
</evidence>
<feature type="domain" description="N-acetyltransferase" evidence="4">
    <location>
        <begin position="11"/>
        <end position="166"/>
    </location>
</feature>
<dbReference type="Proteomes" id="UP000603227">
    <property type="component" value="Unassembled WGS sequence"/>
</dbReference>
<dbReference type="AlphaFoldDB" id="A0A919GKD4"/>
<reference evidence="5" key="1">
    <citation type="journal article" date="2014" name="Int. J. Syst. Evol. Microbiol.">
        <title>Complete genome sequence of Corynebacterium casei LMG S-19264T (=DSM 44701T), isolated from a smear-ripened cheese.</title>
        <authorList>
            <consortium name="US DOE Joint Genome Institute (JGI-PGF)"/>
            <person name="Walter F."/>
            <person name="Albersmeier A."/>
            <person name="Kalinowski J."/>
            <person name="Ruckert C."/>
        </authorList>
    </citation>
    <scope>NUCLEOTIDE SEQUENCE</scope>
    <source>
        <strain evidence="5">CGMCC 4.7403</strain>
    </source>
</reference>
<reference evidence="5" key="2">
    <citation type="submission" date="2020-09" db="EMBL/GenBank/DDBJ databases">
        <authorList>
            <person name="Sun Q."/>
            <person name="Zhou Y."/>
        </authorList>
    </citation>
    <scope>NUCLEOTIDE SEQUENCE</scope>
    <source>
        <strain evidence="5">CGMCC 4.7403</strain>
    </source>
</reference>
<dbReference type="Gene3D" id="3.40.630.30">
    <property type="match status" value="1"/>
</dbReference>
<gene>
    <name evidence="5" type="ORF">GCM10017771_19190</name>
</gene>
<dbReference type="PROSITE" id="PS51186">
    <property type="entry name" value="GNAT"/>
    <property type="match status" value="1"/>
</dbReference>
<dbReference type="GO" id="GO:0005737">
    <property type="term" value="C:cytoplasm"/>
    <property type="evidence" value="ECO:0007669"/>
    <property type="project" value="TreeGrafter"/>
</dbReference>
<dbReference type="PANTHER" id="PTHR43792:SF8">
    <property type="entry name" value="[RIBOSOMAL PROTEIN US5]-ALANINE N-ACETYLTRANSFERASE"/>
    <property type="match status" value="1"/>
</dbReference>
<dbReference type="InterPro" id="IPR000182">
    <property type="entry name" value="GNAT_dom"/>
</dbReference>
<evidence type="ECO:0000256" key="3">
    <source>
        <dbReference type="ARBA" id="ARBA00038502"/>
    </source>
</evidence>
<proteinExistence type="inferred from homology"/>
<evidence type="ECO:0000313" key="5">
    <source>
        <dbReference type="EMBL" id="GHH85593.1"/>
    </source>
</evidence>
<name>A0A919GKD4_9ACTN</name>
<dbReference type="PANTHER" id="PTHR43792">
    <property type="entry name" value="GNAT FAMILY, PUTATIVE (AFU_ORTHOLOGUE AFUA_3G00765)-RELATED-RELATED"/>
    <property type="match status" value="1"/>
</dbReference>
<keyword evidence="1" id="KW-0808">Transferase</keyword>
<accession>A0A919GKD4</accession>
<dbReference type="RefSeq" id="WP_189781990.1">
    <property type="nucleotide sequence ID" value="NZ_BNAT01000005.1"/>
</dbReference>
<comment type="caution">
    <text evidence="5">The sequence shown here is derived from an EMBL/GenBank/DDBJ whole genome shotgun (WGS) entry which is preliminary data.</text>
</comment>
<dbReference type="EMBL" id="BNAT01000005">
    <property type="protein sequence ID" value="GHH85593.1"/>
    <property type="molecule type" value="Genomic_DNA"/>
</dbReference>
<dbReference type="Pfam" id="PF13302">
    <property type="entry name" value="Acetyltransf_3"/>
    <property type="match status" value="1"/>
</dbReference>
<evidence type="ECO:0000259" key="4">
    <source>
        <dbReference type="PROSITE" id="PS51186"/>
    </source>
</evidence>
<keyword evidence="2" id="KW-0012">Acyltransferase</keyword>
<dbReference type="InterPro" id="IPR016181">
    <property type="entry name" value="Acyl_CoA_acyltransferase"/>
</dbReference>
<organism evidence="5 6">
    <name type="scientific">Streptomyces capitiformicae</name>
    <dbReference type="NCBI Taxonomy" id="2014920"/>
    <lineage>
        <taxon>Bacteria</taxon>
        <taxon>Bacillati</taxon>
        <taxon>Actinomycetota</taxon>
        <taxon>Actinomycetes</taxon>
        <taxon>Kitasatosporales</taxon>
        <taxon>Streptomycetaceae</taxon>
        <taxon>Streptomyces</taxon>
    </lineage>
</organism>
<evidence type="ECO:0000256" key="2">
    <source>
        <dbReference type="ARBA" id="ARBA00023315"/>
    </source>
</evidence>
<protein>
    <submittedName>
        <fullName evidence="5">N-acetyltransferase GCN5</fullName>
    </submittedName>
</protein>